<protein>
    <recommendedName>
        <fullName evidence="4">Glycosyltransferase RgtA/B/C/D-like domain-containing protein</fullName>
    </recommendedName>
</protein>
<keyword evidence="1" id="KW-0472">Membrane</keyword>
<feature type="transmembrane region" description="Helical" evidence="1">
    <location>
        <begin position="312"/>
        <end position="332"/>
    </location>
</feature>
<comment type="caution">
    <text evidence="2">The sequence shown here is derived from an EMBL/GenBank/DDBJ whole genome shotgun (WGS) entry which is preliminary data.</text>
</comment>
<reference evidence="2" key="1">
    <citation type="journal article" date="2019" name="PLoS Negl. Trop. Dis.">
        <title>Revisiting the worldwide diversity of Leptospira species in the environment.</title>
        <authorList>
            <person name="Vincent A.T."/>
            <person name="Schiettekatte O."/>
            <person name="Bourhy P."/>
            <person name="Veyrier F.J."/>
            <person name="Picardeau M."/>
        </authorList>
    </citation>
    <scope>NUCLEOTIDE SEQUENCE [LARGE SCALE GENOMIC DNA]</scope>
    <source>
        <strain evidence="2">201800293</strain>
    </source>
</reference>
<sequence>MKNPMDWLNKVQQLLISKNFLLFVLVLFVGNLVYKRIVWDSGISPLIQSDSQIKLYQTIEYRDRGIHSHQCFAKHQDFDENYRFYPFRYPWTVFTTDDFGIKHCVFQYPSFFAQTFALLPIPYRLFNGIILLLYLILGFFVVLSVRSLFEIKQTNYLALAGLLFLVGYGISSAIEFSESIPAQLLLLSFFFVVFRLENNQYISLPFQFLFGFFGAVSIFLRSESLMFIGILGLMVLYRNRKKFFVSLVKYMPLIIGFILAFALLGYYNFTEFQEILGVRSKVSFADFSRLDLNHRFHLIQEFFLGNADRIGFIFYCFPILILIVYSCFKLKLSQLQKLIITVTLTSFVTVVILSPYSSGGLYLGLRFTEFSYLLFSIFVISLLSTISIQKERQIVILLILLQIGLGLYHVRRNFKTIDFVKKYHEIFQAKLSEQPDSPVVHLSVFDLLLISDSFLKKPHWIANKQSEFNTLESKFMKSGVKKFQVFFYDFKPPKDDNVTEGFYEEWIDTKYEIRSNYYQKVSDEEIAGFRLMLWEKK</sequence>
<dbReference type="AlphaFoldDB" id="A0A6N4QGB5"/>
<keyword evidence="1" id="KW-0812">Transmembrane</keyword>
<dbReference type="EMBL" id="RQFF01000013">
    <property type="protein sequence ID" value="TGK72916.1"/>
    <property type="molecule type" value="Genomic_DNA"/>
</dbReference>
<feature type="transmembrane region" description="Helical" evidence="1">
    <location>
        <begin position="370"/>
        <end position="388"/>
    </location>
</feature>
<feature type="transmembrane region" description="Helical" evidence="1">
    <location>
        <begin position="208"/>
        <end position="237"/>
    </location>
</feature>
<proteinExistence type="predicted"/>
<name>A0A6N4QGB5_9LEPT</name>
<feature type="transmembrane region" description="Helical" evidence="1">
    <location>
        <begin position="156"/>
        <end position="174"/>
    </location>
</feature>
<dbReference type="OrthoDB" id="345553at2"/>
<dbReference type="NCBIfam" id="NF047440">
    <property type="entry name" value="LA3751_2_3_fam"/>
    <property type="match status" value="1"/>
</dbReference>
<feature type="transmembrane region" description="Helical" evidence="1">
    <location>
        <begin position="125"/>
        <end position="149"/>
    </location>
</feature>
<feature type="transmembrane region" description="Helical" evidence="1">
    <location>
        <begin position="338"/>
        <end position="358"/>
    </location>
</feature>
<keyword evidence="1" id="KW-1133">Transmembrane helix</keyword>
<evidence type="ECO:0000313" key="2">
    <source>
        <dbReference type="EMBL" id="TGK72916.1"/>
    </source>
</evidence>
<feature type="transmembrane region" description="Helical" evidence="1">
    <location>
        <begin position="249"/>
        <end position="269"/>
    </location>
</feature>
<dbReference type="Proteomes" id="UP000297239">
    <property type="component" value="Unassembled WGS sequence"/>
</dbReference>
<dbReference type="RefSeq" id="WP_135632096.1">
    <property type="nucleotide sequence ID" value="NZ_RQFF01000013.1"/>
</dbReference>
<accession>A0A6N4QGB5</accession>
<organism evidence="2 3">
    <name type="scientific">Leptospira kanakyensis</name>
    <dbReference type="NCBI Taxonomy" id="2484968"/>
    <lineage>
        <taxon>Bacteria</taxon>
        <taxon>Pseudomonadati</taxon>
        <taxon>Spirochaetota</taxon>
        <taxon>Spirochaetia</taxon>
        <taxon>Leptospirales</taxon>
        <taxon>Leptospiraceae</taxon>
        <taxon>Leptospira</taxon>
    </lineage>
</organism>
<evidence type="ECO:0000256" key="1">
    <source>
        <dbReference type="SAM" id="Phobius"/>
    </source>
</evidence>
<dbReference type="InterPro" id="IPR059217">
    <property type="entry name" value="LA3751_2-like"/>
</dbReference>
<keyword evidence="3" id="KW-1185">Reference proteome</keyword>
<gene>
    <name evidence="2" type="ORF">EHQ18_03485</name>
</gene>
<evidence type="ECO:0008006" key="4">
    <source>
        <dbReference type="Google" id="ProtNLM"/>
    </source>
</evidence>
<evidence type="ECO:0000313" key="3">
    <source>
        <dbReference type="Proteomes" id="UP000297239"/>
    </source>
</evidence>
<feature type="transmembrane region" description="Helical" evidence="1">
    <location>
        <begin position="394"/>
        <end position="410"/>
    </location>
</feature>
<feature type="transmembrane region" description="Helical" evidence="1">
    <location>
        <begin position="180"/>
        <end position="196"/>
    </location>
</feature>
<feature type="transmembrane region" description="Helical" evidence="1">
    <location>
        <begin position="20"/>
        <end position="39"/>
    </location>
</feature>